<dbReference type="PANTHER" id="PTHR31499:SF11">
    <property type="entry name" value="MYB FAMILY TRANSCRIPTION FACTOR PHL8"/>
    <property type="match status" value="1"/>
</dbReference>
<dbReference type="OrthoDB" id="551907at2759"/>
<dbReference type="AlphaFoldDB" id="A0A7J7KVT9"/>
<proteinExistence type="predicted"/>
<keyword evidence="1" id="KW-0805">Transcription regulation</keyword>
<dbReference type="PANTHER" id="PTHR31499">
    <property type="entry name" value="MYB FAMILY TRANSCRIPTION FACTOR PHL11"/>
    <property type="match status" value="1"/>
</dbReference>
<dbReference type="InterPro" id="IPR009057">
    <property type="entry name" value="Homeodomain-like_sf"/>
</dbReference>
<keyword evidence="7" id="KW-1185">Reference proteome</keyword>
<feature type="domain" description="MYB-CC type transcription factor LHEQLE-containing" evidence="5">
    <location>
        <begin position="136"/>
        <end position="182"/>
    </location>
</feature>
<evidence type="ECO:0000313" key="7">
    <source>
        <dbReference type="Proteomes" id="UP000541444"/>
    </source>
</evidence>
<keyword evidence="2" id="KW-0804">Transcription</keyword>
<dbReference type="Gene3D" id="1.10.10.60">
    <property type="entry name" value="Homeodomain-like"/>
    <property type="match status" value="1"/>
</dbReference>
<dbReference type="InterPro" id="IPR025756">
    <property type="entry name" value="Myb_CC_LHEQLE"/>
</dbReference>
<dbReference type="GO" id="GO:0003677">
    <property type="term" value="F:DNA binding"/>
    <property type="evidence" value="ECO:0007669"/>
    <property type="project" value="InterPro"/>
</dbReference>
<evidence type="ECO:0000256" key="1">
    <source>
        <dbReference type="ARBA" id="ARBA00023015"/>
    </source>
</evidence>
<organism evidence="6 7">
    <name type="scientific">Kingdonia uniflora</name>
    <dbReference type="NCBI Taxonomy" id="39325"/>
    <lineage>
        <taxon>Eukaryota</taxon>
        <taxon>Viridiplantae</taxon>
        <taxon>Streptophyta</taxon>
        <taxon>Embryophyta</taxon>
        <taxon>Tracheophyta</taxon>
        <taxon>Spermatophyta</taxon>
        <taxon>Magnoliopsida</taxon>
        <taxon>Ranunculales</taxon>
        <taxon>Circaeasteraceae</taxon>
        <taxon>Kingdonia</taxon>
    </lineage>
</organism>
<sequence length="323" mass="36436">MPKTEMDLQIMQDQQMSLVLSTDAKPRLKWTSELHKRFVEAVTQLGGATQATPKSLLTAMSIPGLTLYHLKSHLQAFFIYYKYRLVKNQQLENCNYNDQEESTESDYDENEVSGGLIVGEIISRSTTRNTKMNDLEIAQALHAQMEVQKKLHEQIEVQRHLQLRIEAQGMYLQSILKKAQETLAGYNSSSLELEPSNAHVLESVSLFHTGCPNSSISGLTEAGAFNSVYTGKRSLRGNACSIDSSLTSSETSGIKNENLQNLGRKRSRSIISDETSVDQRSTKRLSPQEEKPLNKMRIFGLSEDLDLNRKYQSQWDSALELKL</sequence>
<comment type="caution">
    <text evidence="6">The sequence shown here is derived from an EMBL/GenBank/DDBJ whole genome shotgun (WGS) entry which is preliminary data.</text>
</comment>
<dbReference type="EMBL" id="JACGCM010002836">
    <property type="protein sequence ID" value="KAF6134489.1"/>
    <property type="molecule type" value="Genomic_DNA"/>
</dbReference>
<dbReference type="Pfam" id="PF14379">
    <property type="entry name" value="Myb_CC_LHEQLE"/>
    <property type="match status" value="1"/>
</dbReference>
<gene>
    <name evidence="6" type="ORF">GIB67_028510</name>
</gene>
<accession>A0A7J7KVT9</accession>
<dbReference type="Proteomes" id="UP000541444">
    <property type="component" value="Unassembled WGS sequence"/>
</dbReference>
<dbReference type="NCBIfam" id="TIGR01557">
    <property type="entry name" value="myb_SHAQKYF"/>
    <property type="match status" value="1"/>
</dbReference>
<keyword evidence="3" id="KW-0539">Nucleus</keyword>
<dbReference type="SUPFAM" id="SSF46689">
    <property type="entry name" value="Homeodomain-like"/>
    <property type="match status" value="1"/>
</dbReference>
<protein>
    <recommendedName>
        <fullName evidence="5">MYB-CC type transcription factor LHEQLE-containing domain-containing protein</fullName>
    </recommendedName>
</protein>
<evidence type="ECO:0000259" key="5">
    <source>
        <dbReference type="Pfam" id="PF14379"/>
    </source>
</evidence>
<reference evidence="6 7" key="1">
    <citation type="journal article" date="2020" name="IScience">
        <title>Genome Sequencing of the Endangered Kingdonia uniflora (Circaeasteraceae, Ranunculales) Reveals Potential Mechanisms of Evolutionary Specialization.</title>
        <authorList>
            <person name="Sun Y."/>
            <person name="Deng T."/>
            <person name="Zhang A."/>
            <person name="Moore M.J."/>
            <person name="Landis J.B."/>
            <person name="Lin N."/>
            <person name="Zhang H."/>
            <person name="Zhang X."/>
            <person name="Huang J."/>
            <person name="Zhang X."/>
            <person name="Sun H."/>
            <person name="Wang H."/>
        </authorList>
    </citation>
    <scope>NUCLEOTIDE SEQUENCE [LARGE SCALE GENOMIC DNA]</scope>
    <source>
        <strain evidence="6">TB1705</strain>
        <tissue evidence="6">Leaf</tissue>
    </source>
</reference>
<name>A0A7J7KVT9_9MAGN</name>
<evidence type="ECO:0000256" key="3">
    <source>
        <dbReference type="ARBA" id="ARBA00023242"/>
    </source>
</evidence>
<evidence type="ECO:0000313" key="6">
    <source>
        <dbReference type="EMBL" id="KAF6134489.1"/>
    </source>
</evidence>
<dbReference type="InterPro" id="IPR006447">
    <property type="entry name" value="Myb_dom_plants"/>
</dbReference>
<evidence type="ECO:0000256" key="2">
    <source>
        <dbReference type="ARBA" id="ARBA00023163"/>
    </source>
</evidence>
<dbReference type="InterPro" id="IPR046955">
    <property type="entry name" value="PHR1-like"/>
</dbReference>
<evidence type="ECO:0000256" key="4">
    <source>
        <dbReference type="SAM" id="MobiDB-lite"/>
    </source>
</evidence>
<dbReference type="GO" id="GO:0003700">
    <property type="term" value="F:DNA-binding transcription factor activity"/>
    <property type="evidence" value="ECO:0007669"/>
    <property type="project" value="InterPro"/>
</dbReference>
<feature type="region of interest" description="Disordered" evidence="4">
    <location>
        <begin position="270"/>
        <end position="291"/>
    </location>
</feature>